<dbReference type="Gene3D" id="3.10.180.10">
    <property type="entry name" value="2,3-Dihydroxybiphenyl 1,2-Dioxygenase, domain 1"/>
    <property type="match status" value="1"/>
</dbReference>
<accession>A0A1I2A2Y8</accession>
<dbReference type="PANTHER" id="PTHR33993">
    <property type="entry name" value="GLYOXALASE-RELATED"/>
    <property type="match status" value="1"/>
</dbReference>
<reference evidence="2 3" key="1">
    <citation type="submission" date="2016-10" db="EMBL/GenBank/DDBJ databases">
        <authorList>
            <person name="de Groot N.N."/>
        </authorList>
    </citation>
    <scope>NUCLEOTIDE SEQUENCE [LARGE SCALE GENOMIC DNA]</scope>
    <source>
        <strain evidence="2 3">CGMCC 1.9156</strain>
    </source>
</reference>
<dbReference type="STRING" id="655355.SAMN05216283_1014"/>
<evidence type="ECO:0000259" key="1">
    <source>
        <dbReference type="Pfam" id="PF00903"/>
    </source>
</evidence>
<name>A0A1I2A2Y8_9BACT</name>
<keyword evidence="3" id="KW-1185">Reference proteome</keyword>
<dbReference type="InterPro" id="IPR029068">
    <property type="entry name" value="Glyas_Bleomycin-R_OHBP_Dase"/>
</dbReference>
<dbReference type="InterPro" id="IPR004360">
    <property type="entry name" value="Glyas_Fos-R_dOase_dom"/>
</dbReference>
<dbReference type="InterPro" id="IPR052164">
    <property type="entry name" value="Anthracycline_SecMetBiosynth"/>
</dbReference>
<protein>
    <recommendedName>
        <fullName evidence="1">Glyoxalase/fosfomycin resistance/dioxygenase domain-containing protein</fullName>
    </recommendedName>
</protein>
<evidence type="ECO:0000313" key="2">
    <source>
        <dbReference type="EMBL" id="SFE38179.1"/>
    </source>
</evidence>
<dbReference type="AlphaFoldDB" id="A0A1I2A2Y8"/>
<gene>
    <name evidence="2" type="ORF">SAMN05216283_1014</name>
</gene>
<organism evidence="2 3">
    <name type="scientific">Sunxiuqinia elliptica</name>
    <dbReference type="NCBI Taxonomy" id="655355"/>
    <lineage>
        <taxon>Bacteria</taxon>
        <taxon>Pseudomonadati</taxon>
        <taxon>Bacteroidota</taxon>
        <taxon>Bacteroidia</taxon>
        <taxon>Marinilabiliales</taxon>
        <taxon>Prolixibacteraceae</taxon>
        <taxon>Sunxiuqinia</taxon>
    </lineage>
</organism>
<dbReference type="PANTHER" id="PTHR33993:SF2">
    <property type="entry name" value="VOC DOMAIN-CONTAINING PROTEIN"/>
    <property type="match status" value="1"/>
</dbReference>
<sequence>MAIKGIVIASLVSAVCFVSCTNSDKTNSDATTKDTLTNSKENDMKSYVSMFEIPATDISRAINFYQALLDIKIEKMAIEGMLMGILPYEGQMVTGVIIQADGYKPSRNGVTMYLNAGDNLQVALDRVEKNGGQILVPKTAHADESGYFAIFLDSEGNKLALNSPN</sequence>
<dbReference type="Pfam" id="PF00903">
    <property type="entry name" value="Glyoxalase"/>
    <property type="match status" value="1"/>
</dbReference>
<dbReference type="Proteomes" id="UP000198964">
    <property type="component" value="Unassembled WGS sequence"/>
</dbReference>
<proteinExistence type="predicted"/>
<feature type="domain" description="Glyoxalase/fosfomycin resistance/dioxygenase" evidence="1">
    <location>
        <begin position="51"/>
        <end position="160"/>
    </location>
</feature>
<dbReference type="RefSeq" id="WP_212733377.1">
    <property type="nucleotide sequence ID" value="NZ_FONW01000001.1"/>
</dbReference>
<dbReference type="EMBL" id="FONW01000001">
    <property type="protein sequence ID" value="SFE38179.1"/>
    <property type="molecule type" value="Genomic_DNA"/>
</dbReference>
<dbReference type="CDD" id="cd07247">
    <property type="entry name" value="SgaA_N_like"/>
    <property type="match status" value="1"/>
</dbReference>
<evidence type="ECO:0000313" key="3">
    <source>
        <dbReference type="Proteomes" id="UP000198964"/>
    </source>
</evidence>
<dbReference type="SUPFAM" id="SSF54593">
    <property type="entry name" value="Glyoxalase/Bleomycin resistance protein/Dihydroxybiphenyl dioxygenase"/>
    <property type="match status" value="1"/>
</dbReference>